<keyword evidence="6 12" id="KW-0479">Metal-binding</keyword>
<dbReference type="Gene3D" id="1.20.5.1300">
    <property type="match status" value="1"/>
</dbReference>
<evidence type="ECO:0000256" key="4">
    <source>
        <dbReference type="ARBA" id="ARBA00012965"/>
    </source>
</evidence>
<evidence type="ECO:0000256" key="2">
    <source>
        <dbReference type="ARBA" id="ARBA00004940"/>
    </source>
</evidence>
<dbReference type="UniPathway" id="UPA00031">
    <property type="reaction ID" value="UER00014"/>
</dbReference>
<dbReference type="EMBL" id="JAASRN010000001">
    <property type="protein sequence ID" value="NIK73319.1"/>
    <property type="molecule type" value="Genomic_DNA"/>
</dbReference>
<feature type="binding site" evidence="12 16">
    <location>
        <position position="258"/>
    </location>
    <ligand>
        <name>substrate</name>
    </ligand>
</feature>
<feature type="binding site" evidence="12 15">
    <location>
        <position position="208"/>
    </location>
    <ligand>
        <name>NAD(+)</name>
        <dbReference type="ChEBI" id="CHEBI:57540"/>
    </ligand>
</feature>
<evidence type="ECO:0000256" key="15">
    <source>
        <dbReference type="PIRSR" id="PIRSR000099-2"/>
    </source>
</evidence>
<evidence type="ECO:0000256" key="7">
    <source>
        <dbReference type="ARBA" id="ARBA00022833"/>
    </source>
</evidence>
<dbReference type="PANTHER" id="PTHR21256">
    <property type="entry name" value="HISTIDINOL DEHYDROGENASE HDH"/>
    <property type="match status" value="1"/>
</dbReference>
<evidence type="ECO:0000256" key="9">
    <source>
        <dbReference type="ARBA" id="ARBA00023027"/>
    </source>
</evidence>
<feature type="active site" description="Proton acceptor" evidence="12 14">
    <location>
        <position position="323"/>
    </location>
</feature>
<comment type="function">
    <text evidence="1 12">Catalyzes the sequential NAD-dependent oxidations of L-histidinol to L-histidinaldehyde and then to L-histidine.</text>
</comment>
<dbReference type="InterPro" id="IPR012131">
    <property type="entry name" value="Hstdl_DH"/>
</dbReference>
<evidence type="ECO:0000256" key="3">
    <source>
        <dbReference type="ARBA" id="ARBA00010178"/>
    </source>
</evidence>
<dbReference type="FunFam" id="3.40.50.1980:FF:000001">
    <property type="entry name" value="Histidinol dehydrogenase"/>
    <property type="match status" value="1"/>
</dbReference>
<comment type="catalytic activity">
    <reaction evidence="11 12">
        <text>L-histidinol + 2 NAD(+) + H2O = L-histidine + 2 NADH + 3 H(+)</text>
        <dbReference type="Rhea" id="RHEA:20641"/>
        <dbReference type="ChEBI" id="CHEBI:15377"/>
        <dbReference type="ChEBI" id="CHEBI:15378"/>
        <dbReference type="ChEBI" id="CHEBI:57540"/>
        <dbReference type="ChEBI" id="CHEBI:57595"/>
        <dbReference type="ChEBI" id="CHEBI:57699"/>
        <dbReference type="ChEBI" id="CHEBI:57945"/>
        <dbReference type="EC" id="1.1.1.23"/>
    </reaction>
</comment>
<reference evidence="19 20" key="1">
    <citation type="submission" date="2020-03" db="EMBL/GenBank/DDBJ databases">
        <title>Genomic Encyclopedia of Type Strains, Phase IV (KMG-IV): sequencing the most valuable type-strain genomes for metagenomic binning, comparative biology and taxonomic classification.</title>
        <authorList>
            <person name="Goeker M."/>
        </authorList>
    </citation>
    <scope>NUCLEOTIDE SEQUENCE [LARGE SCALE GENOMIC DNA]</scope>
    <source>
        <strain evidence="19 20">DSM 5718</strain>
    </source>
</reference>
<evidence type="ECO:0000256" key="12">
    <source>
        <dbReference type="HAMAP-Rule" id="MF_01024"/>
    </source>
</evidence>
<dbReference type="CDD" id="cd06572">
    <property type="entry name" value="Histidinol_dh"/>
    <property type="match status" value="1"/>
</dbReference>
<evidence type="ECO:0000256" key="13">
    <source>
        <dbReference type="PIRNR" id="PIRNR000099"/>
    </source>
</evidence>
<dbReference type="GO" id="GO:0000105">
    <property type="term" value="P:L-histidine biosynthetic process"/>
    <property type="evidence" value="ECO:0007669"/>
    <property type="project" value="UniProtKB-UniRule"/>
</dbReference>
<keyword evidence="20" id="KW-1185">Reference proteome</keyword>
<feature type="active site" description="Proton acceptor" evidence="12 14">
    <location>
        <position position="322"/>
    </location>
</feature>
<protein>
    <recommendedName>
        <fullName evidence="4 12">Histidinol dehydrogenase</fullName>
        <shortName evidence="12">HDH</shortName>
        <ecNumber evidence="4 12">1.1.1.23</ecNumber>
    </recommendedName>
</protein>
<feature type="binding site" evidence="12 16">
    <location>
        <position position="255"/>
    </location>
    <ligand>
        <name>substrate</name>
    </ligand>
</feature>
<dbReference type="RefSeq" id="WP_166918574.1">
    <property type="nucleotide sequence ID" value="NZ_JAASRN010000001.1"/>
</dbReference>
<dbReference type="NCBIfam" id="TIGR00069">
    <property type="entry name" value="hisD"/>
    <property type="match status" value="1"/>
</dbReference>
<dbReference type="EC" id="1.1.1.23" evidence="4 12"/>
<dbReference type="PRINTS" id="PR00083">
    <property type="entry name" value="HOLDHDRGNASE"/>
</dbReference>
<evidence type="ECO:0000256" key="11">
    <source>
        <dbReference type="ARBA" id="ARBA00049489"/>
    </source>
</evidence>
<comment type="pathway">
    <text evidence="2 12">Amino-acid biosynthesis; L-histidine biosynthesis; L-histidine from 5-phospho-alpha-D-ribose 1-diphosphate: step 9/9.</text>
</comment>
<feature type="binding site" evidence="12 17">
    <location>
        <position position="255"/>
    </location>
    <ligand>
        <name>Zn(2+)</name>
        <dbReference type="ChEBI" id="CHEBI:29105"/>
    </ligand>
</feature>
<dbReference type="FunFam" id="1.20.5.1300:FF:000002">
    <property type="entry name" value="Histidinol dehydrogenase, chloroplastic"/>
    <property type="match status" value="1"/>
</dbReference>
<evidence type="ECO:0000256" key="16">
    <source>
        <dbReference type="PIRSR" id="PIRSR000099-3"/>
    </source>
</evidence>
<dbReference type="FunFam" id="3.40.50.1980:FF:000002">
    <property type="entry name" value="Histidinol dehydrogenase, chloroplastic"/>
    <property type="match status" value="1"/>
</dbReference>
<evidence type="ECO:0000256" key="14">
    <source>
        <dbReference type="PIRSR" id="PIRSR000099-1"/>
    </source>
</evidence>
<keyword evidence="9 12" id="KW-0520">NAD</keyword>
<comment type="cofactor">
    <cofactor evidence="12 17">
        <name>Zn(2+)</name>
        <dbReference type="ChEBI" id="CHEBI:29105"/>
    </cofactor>
    <text evidence="12 17">Binds 1 zinc ion per subunit.</text>
</comment>
<sequence>MKVFIEPPTDQWAELLARPALQADDLGARVRPIIEAVRQEGDAALQRFNRQFDSYEGALQIEEKAINEAPQKIEPTLWQALRQAYANIRAFHEAQKEEPKIIETMPGVRCWRRSVGIERVGIYIPGGTAPLFSTVLMLGVPAQIAGCSEVVLCTPATATGKVHPAILAAASLCGIGKVFAVGGAQAIAAMAYGTATIPKVDKVFGPGNQYVTAAKQMLAAEGVIAIDLPAGPSEVAVWADEHAPAAFLAADLLSQAEHGSDSQVILVCDTEAKINEVLQAIETQLSHLPRAHIAREALRHSRAFVMPHAEQALRLLNSYAPEHLIVARRDAARYVERITNAGSVFLGYYTPESAGDYASGTNHTLPTNGFARMYSGVSLDSFVKKITFQEITAEGLQQLGATVCHMAAAEGLDAHKLAVEVRLDALSPNPQL</sequence>
<evidence type="ECO:0000256" key="1">
    <source>
        <dbReference type="ARBA" id="ARBA00003850"/>
    </source>
</evidence>
<feature type="binding site" evidence="12 16">
    <location>
        <position position="323"/>
    </location>
    <ligand>
        <name>substrate</name>
    </ligand>
</feature>
<feature type="binding site" evidence="12 15">
    <location>
        <position position="123"/>
    </location>
    <ligand>
        <name>NAD(+)</name>
        <dbReference type="ChEBI" id="CHEBI:57540"/>
    </ligand>
</feature>
<keyword evidence="10 12" id="KW-0368">Histidine biosynthesis</keyword>
<evidence type="ECO:0000256" key="6">
    <source>
        <dbReference type="ARBA" id="ARBA00022723"/>
    </source>
</evidence>
<organism evidence="19 20">
    <name type="scientific">Thermonema lapsum</name>
    <dbReference type="NCBI Taxonomy" id="28195"/>
    <lineage>
        <taxon>Bacteria</taxon>
        <taxon>Pseudomonadati</taxon>
        <taxon>Bacteroidota</taxon>
        <taxon>Cytophagia</taxon>
        <taxon>Cytophagales</taxon>
        <taxon>Thermonemataceae</taxon>
        <taxon>Thermonema</taxon>
    </lineage>
</organism>
<evidence type="ECO:0000256" key="18">
    <source>
        <dbReference type="RuleBase" id="RU004175"/>
    </source>
</evidence>
<dbReference type="PANTHER" id="PTHR21256:SF2">
    <property type="entry name" value="HISTIDINE BIOSYNTHESIS TRIFUNCTIONAL PROTEIN"/>
    <property type="match status" value="1"/>
</dbReference>
<accession>A0A846MPC2</accession>
<dbReference type="GO" id="GO:0004399">
    <property type="term" value="F:histidinol dehydrogenase activity"/>
    <property type="evidence" value="ECO:0007669"/>
    <property type="project" value="UniProtKB-UniRule"/>
</dbReference>
<gene>
    <name evidence="12" type="primary">hisD</name>
    <name evidence="19" type="ORF">FHS56_000805</name>
</gene>
<feature type="binding site" evidence="12 17">
    <location>
        <position position="258"/>
    </location>
    <ligand>
        <name>Zn(2+)</name>
        <dbReference type="ChEBI" id="CHEBI:29105"/>
    </ligand>
</feature>
<dbReference type="Pfam" id="PF00815">
    <property type="entry name" value="Histidinol_dh"/>
    <property type="match status" value="1"/>
</dbReference>
<dbReference type="SUPFAM" id="SSF53720">
    <property type="entry name" value="ALDH-like"/>
    <property type="match status" value="1"/>
</dbReference>
<evidence type="ECO:0000256" key="5">
    <source>
        <dbReference type="ARBA" id="ARBA00022605"/>
    </source>
</evidence>
<dbReference type="GO" id="GO:0051287">
    <property type="term" value="F:NAD binding"/>
    <property type="evidence" value="ECO:0007669"/>
    <property type="project" value="InterPro"/>
</dbReference>
<feature type="binding site" evidence="12 17">
    <location>
        <position position="356"/>
    </location>
    <ligand>
        <name>Zn(2+)</name>
        <dbReference type="ChEBI" id="CHEBI:29105"/>
    </ligand>
</feature>
<proteinExistence type="inferred from homology"/>
<dbReference type="GO" id="GO:0005829">
    <property type="term" value="C:cytosol"/>
    <property type="evidence" value="ECO:0007669"/>
    <property type="project" value="TreeGrafter"/>
</dbReference>
<dbReference type="Gene3D" id="3.40.50.1980">
    <property type="entry name" value="Nitrogenase molybdenum iron protein domain"/>
    <property type="match status" value="2"/>
</dbReference>
<feature type="binding site" evidence="12 16">
    <location>
        <position position="356"/>
    </location>
    <ligand>
        <name>substrate</name>
    </ligand>
</feature>
<keyword evidence="7 12" id="KW-0862">Zinc</keyword>
<feature type="binding site" evidence="12 17">
    <location>
        <position position="415"/>
    </location>
    <ligand>
        <name>Zn(2+)</name>
        <dbReference type="ChEBI" id="CHEBI:29105"/>
    </ligand>
</feature>
<evidence type="ECO:0000256" key="8">
    <source>
        <dbReference type="ARBA" id="ARBA00023002"/>
    </source>
</evidence>
<evidence type="ECO:0000313" key="20">
    <source>
        <dbReference type="Proteomes" id="UP000537126"/>
    </source>
</evidence>
<dbReference type="AlphaFoldDB" id="A0A846MPC2"/>
<dbReference type="GO" id="GO:0008270">
    <property type="term" value="F:zinc ion binding"/>
    <property type="evidence" value="ECO:0007669"/>
    <property type="project" value="UniProtKB-UniRule"/>
</dbReference>
<comment type="similarity">
    <text evidence="3 12 13 18">Belongs to the histidinol dehydrogenase family.</text>
</comment>
<name>A0A846MPC2_9BACT</name>
<keyword evidence="8 12" id="KW-0560">Oxidoreductase</keyword>
<feature type="binding site" evidence="12 16">
    <location>
        <position position="410"/>
    </location>
    <ligand>
        <name>substrate</name>
    </ligand>
</feature>
<feature type="binding site" evidence="12 16">
    <location>
        <position position="233"/>
    </location>
    <ligand>
        <name>substrate</name>
    </ligand>
</feature>
<keyword evidence="5 12" id="KW-0028">Amino-acid biosynthesis</keyword>
<feature type="binding site" evidence="12 15">
    <location>
        <position position="185"/>
    </location>
    <ligand>
        <name>NAD(+)</name>
        <dbReference type="ChEBI" id="CHEBI:57540"/>
    </ligand>
</feature>
<comment type="caution">
    <text evidence="19">The sequence shown here is derived from an EMBL/GenBank/DDBJ whole genome shotgun (WGS) entry which is preliminary data.</text>
</comment>
<dbReference type="InterPro" id="IPR022695">
    <property type="entry name" value="Histidinol_DH_monofunct"/>
</dbReference>
<evidence type="ECO:0000313" key="19">
    <source>
        <dbReference type="EMBL" id="NIK73319.1"/>
    </source>
</evidence>
<evidence type="ECO:0000256" key="10">
    <source>
        <dbReference type="ARBA" id="ARBA00023102"/>
    </source>
</evidence>
<dbReference type="Proteomes" id="UP000537126">
    <property type="component" value="Unassembled WGS sequence"/>
</dbReference>
<dbReference type="PIRSF" id="PIRSF000099">
    <property type="entry name" value="Histidinol_dh"/>
    <property type="match status" value="1"/>
</dbReference>
<feature type="binding site" evidence="12 16">
    <location>
        <position position="415"/>
    </location>
    <ligand>
        <name>substrate</name>
    </ligand>
</feature>
<dbReference type="HAMAP" id="MF_01024">
    <property type="entry name" value="HisD"/>
    <property type="match status" value="1"/>
</dbReference>
<dbReference type="InterPro" id="IPR016161">
    <property type="entry name" value="Ald_DH/histidinol_DH"/>
</dbReference>
<evidence type="ECO:0000256" key="17">
    <source>
        <dbReference type="PIRSR" id="PIRSR000099-4"/>
    </source>
</evidence>